<dbReference type="EMBL" id="JXSL01000030">
    <property type="protein sequence ID" value="KIL97277.1"/>
    <property type="molecule type" value="Genomic_DNA"/>
</dbReference>
<dbReference type="InterPro" id="IPR036388">
    <property type="entry name" value="WH-like_DNA-bd_sf"/>
</dbReference>
<dbReference type="InterPro" id="IPR039425">
    <property type="entry name" value="RNA_pol_sigma-70-like"/>
</dbReference>
<organism evidence="9 10">
    <name type="scientific">Paramagnetospirillum magnetotacticum MS-1</name>
    <dbReference type="NCBI Taxonomy" id="272627"/>
    <lineage>
        <taxon>Bacteria</taxon>
        <taxon>Pseudomonadati</taxon>
        <taxon>Pseudomonadota</taxon>
        <taxon>Alphaproteobacteria</taxon>
        <taxon>Rhodospirillales</taxon>
        <taxon>Magnetospirillaceae</taxon>
        <taxon>Paramagnetospirillum</taxon>
    </lineage>
</organism>
<name>A0A0C2U734_PARME</name>
<dbReference type="GO" id="GO:0000428">
    <property type="term" value="C:DNA-directed RNA polymerase complex"/>
    <property type="evidence" value="ECO:0007669"/>
    <property type="project" value="UniProtKB-KW"/>
</dbReference>
<keyword evidence="10" id="KW-1185">Reference proteome</keyword>
<proteinExistence type="inferred from homology"/>
<protein>
    <recommendedName>
        <fullName evidence="6">RNA polymerase sigma factor</fullName>
    </recommendedName>
</protein>
<reference evidence="9 10" key="1">
    <citation type="submission" date="2015-01" db="EMBL/GenBank/DDBJ databases">
        <title>Genome Sequence of Magnetospirillum magnetotacticum Strain MS-1.</title>
        <authorList>
            <person name="Marinov G.K."/>
            <person name="Smalley M.D."/>
            <person name="DeSalvo G."/>
        </authorList>
    </citation>
    <scope>NUCLEOTIDE SEQUENCE [LARGE SCALE GENOMIC DNA]</scope>
    <source>
        <strain evidence="9 10">MS-1</strain>
    </source>
</reference>
<keyword evidence="4 6" id="KW-0238">DNA-binding</keyword>
<dbReference type="GO" id="GO:0016987">
    <property type="term" value="F:sigma factor activity"/>
    <property type="evidence" value="ECO:0007669"/>
    <property type="project" value="UniProtKB-KW"/>
</dbReference>
<dbReference type="GO" id="GO:0006352">
    <property type="term" value="P:DNA-templated transcription initiation"/>
    <property type="evidence" value="ECO:0007669"/>
    <property type="project" value="InterPro"/>
</dbReference>
<dbReference type="InterPro" id="IPR013324">
    <property type="entry name" value="RNA_pol_sigma_r3/r4-like"/>
</dbReference>
<evidence type="ECO:0000256" key="3">
    <source>
        <dbReference type="ARBA" id="ARBA00023082"/>
    </source>
</evidence>
<dbReference type="SUPFAM" id="SSF88659">
    <property type="entry name" value="Sigma3 and sigma4 domains of RNA polymerase sigma factors"/>
    <property type="match status" value="1"/>
</dbReference>
<dbReference type="STRING" id="272627.CCC_00338"/>
<dbReference type="PROSITE" id="PS01063">
    <property type="entry name" value="SIGMA70_ECF"/>
    <property type="match status" value="1"/>
</dbReference>
<dbReference type="InterPro" id="IPR013249">
    <property type="entry name" value="RNA_pol_sigma70_r4_t2"/>
</dbReference>
<evidence type="ECO:0000256" key="4">
    <source>
        <dbReference type="ARBA" id="ARBA00023125"/>
    </source>
</evidence>
<evidence type="ECO:0000259" key="7">
    <source>
        <dbReference type="Pfam" id="PF04542"/>
    </source>
</evidence>
<dbReference type="Pfam" id="PF08281">
    <property type="entry name" value="Sigma70_r4_2"/>
    <property type="match status" value="1"/>
</dbReference>
<dbReference type="PANTHER" id="PTHR43133:SF62">
    <property type="entry name" value="RNA POLYMERASE SIGMA FACTOR SIGZ"/>
    <property type="match status" value="1"/>
</dbReference>
<dbReference type="InterPro" id="IPR013325">
    <property type="entry name" value="RNA_pol_sigma_r2"/>
</dbReference>
<evidence type="ECO:0000313" key="10">
    <source>
        <dbReference type="Proteomes" id="UP000031971"/>
    </source>
</evidence>
<comment type="caution">
    <text evidence="9">The sequence shown here is derived from an EMBL/GenBank/DDBJ whole genome shotgun (WGS) entry which is preliminary data.</text>
</comment>
<accession>A0A0C2U734</accession>
<dbReference type="Proteomes" id="UP000031971">
    <property type="component" value="Unassembled WGS sequence"/>
</dbReference>
<dbReference type="Gene3D" id="1.10.10.10">
    <property type="entry name" value="Winged helix-like DNA-binding domain superfamily/Winged helix DNA-binding domain"/>
    <property type="match status" value="1"/>
</dbReference>
<evidence type="ECO:0000256" key="6">
    <source>
        <dbReference type="RuleBase" id="RU000716"/>
    </source>
</evidence>
<dbReference type="SUPFAM" id="SSF88946">
    <property type="entry name" value="Sigma2 domain of RNA polymerase sigma factors"/>
    <property type="match status" value="1"/>
</dbReference>
<dbReference type="GO" id="GO:0003677">
    <property type="term" value="F:DNA binding"/>
    <property type="evidence" value="ECO:0007669"/>
    <property type="project" value="UniProtKB-KW"/>
</dbReference>
<sequence>MPDKRLAVEPGPGAERFSDLLSAVAQYGDRQAFALLFQYYAPRLKTYMRKLGAEDAVAEELAQEAMLAVWRKAASFDPGRANAGTWIFAIARNLRIDMLRKEKRPEIDFDDPELVPDPAPRADEVMATQQSESRVRAAMSGLSAEQTEVVTLSFYEDTPHAEIAARLKIPLGTVKSRLRLAMKRIRSELGDDQP</sequence>
<dbReference type="NCBIfam" id="TIGR02937">
    <property type="entry name" value="sigma70-ECF"/>
    <property type="match status" value="1"/>
</dbReference>
<evidence type="ECO:0000259" key="8">
    <source>
        <dbReference type="Pfam" id="PF08281"/>
    </source>
</evidence>
<keyword evidence="3 6" id="KW-0731">Sigma factor</keyword>
<evidence type="ECO:0000256" key="1">
    <source>
        <dbReference type="ARBA" id="ARBA00010641"/>
    </source>
</evidence>
<dbReference type="InterPro" id="IPR007627">
    <property type="entry name" value="RNA_pol_sigma70_r2"/>
</dbReference>
<dbReference type="Pfam" id="PF04542">
    <property type="entry name" value="Sigma70_r2"/>
    <property type="match status" value="1"/>
</dbReference>
<dbReference type="CDD" id="cd06171">
    <property type="entry name" value="Sigma70_r4"/>
    <property type="match status" value="1"/>
</dbReference>
<dbReference type="Gene3D" id="1.10.1740.10">
    <property type="match status" value="1"/>
</dbReference>
<keyword evidence="5 6" id="KW-0804">Transcription</keyword>
<comment type="similarity">
    <text evidence="1 6">Belongs to the sigma-70 factor family. ECF subfamily.</text>
</comment>
<dbReference type="InterPro" id="IPR000838">
    <property type="entry name" value="RNA_pol_sigma70_ECF_CS"/>
</dbReference>
<dbReference type="InterPro" id="IPR014284">
    <property type="entry name" value="RNA_pol_sigma-70_dom"/>
</dbReference>
<keyword evidence="2 6" id="KW-0805">Transcription regulation</keyword>
<dbReference type="AlphaFoldDB" id="A0A0C2U734"/>
<dbReference type="PANTHER" id="PTHR43133">
    <property type="entry name" value="RNA POLYMERASE ECF-TYPE SIGMA FACTO"/>
    <property type="match status" value="1"/>
</dbReference>
<feature type="domain" description="RNA polymerase sigma factor 70 region 4 type 2" evidence="8">
    <location>
        <begin position="134"/>
        <end position="185"/>
    </location>
</feature>
<keyword evidence="9" id="KW-0240">DNA-directed RNA polymerase</keyword>
<feature type="domain" description="RNA polymerase sigma-70 region 2" evidence="7">
    <location>
        <begin position="36"/>
        <end position="104"/>
    </location>
</feature>
<evidence type="ECO:0000256" key="2">
    <source>
        <dbReference type="ARBA" id="ARBA00023015"/>
    </source>
</evidence>
<evidence type="ECO:0000313" key="9">
    <source>
        <dbReference type="EMBL" id="KIL97277.1"/>
    </source>
</evidence>
<gene>
    <name evidence="9" type="ORF">CCC_00338</name>
</gene>
<evidence type="ECO:0000256" key="5">
    <source>
        <dbReference type="ARBA" id="ARBA00023163"/>
    </source>
</evidence>